<feature type="region of interest" description="Disordered" evidence="4">
    <location>
        <begin position="1"/>
        <end position="28"/>
    </location>
</feature>
<name>A0A9X3Z6C4_9PROT</name>
<dbReference type="SUPFAM" id="SSF53927">
    <property type="entry name" value="Cytidine deaminase-like"/>
    <property type="match status" value="1"/>
</dbReference>
<evidence type="ECO:0000313" key="6">
    <source>
        <dbReference type="Proteomes" id="UP001141619"/>
    </source>
</evidence>
<evidence type="ECO:0000256" key="4">
    <source>
        <dbReference type="SAM" id="MobiDB-lite"/>
    </source>
</evidence>
<comment type="function">
    <text evidence="3">Required for formate dehydrogenase (FDH) activity. Acts as a sulfur carrier protein that transfers sulfur from IscS to the molybdenum cofactor prior to its insertion into FDH.</text>
</comment>
<keyword evidence="2 3" id="KW-0501">Molybdenum cofactor biosynthesis</keyword>
<gene>
    <name evidence="3 5" type="primary">fdhD</name>
    <name evidence="5" type="ORF">NYP16_02650</name>
</gene>
<reference evidence="5" key="1">
    <citation type="submission" date="2022-08" db="EMBL/GenBank/DDBJ databases">
        <authorList>
            <person name="Vandamme P."/>
            <person name="Hettiarachchi A."/>
            <person name="Peeters C."/>
            <person name="Cnockaert M."/>
            <person name="Carlier A."/>
        </authorList>
    </citation>
    <scope>NUCLEOTIDE SEQUENCE</scope>
    <source>
        <strain evidence="5">LMG 31809</strain>
    </source>
</reference>
<dbReference type="GO" id="GO:0006777">
    <property type="term" value="P:Mo-molybdopterin cofactor biosynthetic process"/>
    <property type="evidence" value="ECO:0007669"/>
    <property type="project" value="UniProtKB-UniRule"/>
</dbReference>
<dbReference type="HAMAP" id="MF_00187">
    <property type="entry name" value="FdhD"/>
    <property type="match status" value="1"/>
</dbReference>
<protein>
    <recommendedName>
        <fullName evidence="3">Sulfur carrier protein FdhD</fullName>
    </recommendedName>
</protein>
<dbReference type="RefSeq" id="WP_274942559.1">
    <property type="nucleotide sequence ID" value="NZ_JANWOI010000001.1"/>
</dbReference>
<dbReference type="EMBL" id="JANWOI010000001">
    <property type="protein sequence ID" value="MDA5192858.1"/>
    <property type="molecule type" value="Genomic_DNA"/>
</dbReference>
<keyword evidence="1 3" id="KW-0963">Cytoplasm</keyword>
<dbReference type="NCBIfam" id="TIGR00129">
    <property type="entry name" value="fdhD_narQ"/>
    <property type="match status" value="1"/>
</dbReference>
<dbReference type="InterPro" id="IPR003786">
    <property type="entry name" value="FdhD"/>
</dbReference>
<evidence type="ECO:0000256" key="1">
    <source>
        <dbReference type="ARBA" id="ARBA00022490"/>
    </source>
</evidence>
<comment type="caution">
    <text evidence="3">Lacks conserved residue(s) required for the propagation of feature annotation.</text>
</comment>
<accession>A0A9X3Z6C4</accession>
<proteinExistence type="inferred from homology"/>
<dbReference type="InterPro" id="IPR016193">
    <property type="entry name" value="Cytidine_deaminase-like"/>
</dbReference>
<dbReference type="GO" id="GO:0097163">
    <property type="term" value="F:sulfur carrier activity"/>
    <property type="evidence" value="ECO:0007669"/>
    <property type="project" value="UniProtKB-UniRule"/>
</dbReference>
<dbReference type="PANTHER" id="PTHR30592">
    <property type="entry name" value="FORMATE DEHYDROGENASE"/>
    <property type="match status" value="1"/>
</dbReference>
<feature type="active site" description="Cysteine persulfide intermediate" evidence="3">
    <location>
        <position position="121"/>
    </location>
</feature>
<dbReference type="GO" id="GO:0005737">
    <property type="term" value="C:cytoplasm"/>
    <property type="evidence" value="ECO:0007669"/>
    <property type="project" value="UniProtKB-SubCell"/>
</dbReference>
<organism evidence="5 6">
    <name type="scientific">Govanella unica</name>
    <dbReference type="NCBI Taxonomy" id="2975056"/>
    <lineage>
        <taxon>Bacteria</taxon>
        <taxon>Pseudomonadati</taxon>
        <taxon>Pseudomonadota</taxon>
        <taxon>Alphaproteobacteria</taxon>
        <taxon>Emcibacterales</taxon>
        <taxon>Govanellaceae</taxon>
        <taxon>Govanella</taxon>
    </lineage>
</organism>
<evidence type="ECO:0000313" key="5">
    <source>
        <dbReference type="EMBL" id="MDA5192858.1"/>
    </source>
</evidence>
<dbReference type="GO" id="GO:0016783">
    <property type="term" value="F:sulfurtransferase activity"/>
    <property type="evidence" value="ECO:0007669"/>
    <property type="project" value="InterPro"/>
</dbReference>
<dbReference type="AlphaFoldDB" id="A0A9X3Z6C4"/>
<dbReference type="PANTHER" id="PTHR30592:SF1">
    <property type="entry name" value="SULFUR CARRIER PROTEIN FDHD"/>
    <property type="match status" value="1"/>
</dbReference>
<comment type="subcellular location">
    <subcellularLocation>
        <location evidence="3">Cytoplasm</location>
    </subcellularLocation>
</comment>
<keyword evidence="6" id="KW-1185">Reference proteome</keyword>
<dbReference type="Gene3D" id="3.10.20.10">
    <property type="match status" value="1"/>
</dbReference>
<evidence type="ECO:0000256" key="2">
    <source>
        <dbReference type="ARBA" id="ARBA00023150"/>
    </source>
</evidence>
<sequence length="274" mass="29292">MRRLQPEISQTADAPATSRRFRGERRDAAGQTTPLLAQAVAEERAVEIRLNGLSQAVMMASPTDFEDFATGFAFTEGLIEDPADILSLTLRHEALGSVIDILAPMIEAEASTRALSGRSGCGLCGVRSLEDAMRCTADVTPQPAIDAAAIQAAVQALADHQPLNRETRAVHAAAWVARDGRIQAVREDVGRHNALDKLIGHLLRTQLDRHDGFLLITSRCSYEMAQKAAKADVGTLVAVSAPTALALTLAREVGLTLVAVARADSHILFTSPEK</sequence>
<comment type="similarity">
    <text evidence="3">Belongs to the FdhD family.</text>
</comment>
<dbReference type="Gene3D" id="3.40.140.10">
    <property type="entry name" value="Cytidine Deaminase, domain 2"/>
    <property type="match status" value="1"/>
</dbReference>
<dbReference type="PIRSF" id="PIRSF015626">
    <property type="entry name" value="FdhD"/>
    <property type="match status" value="1"/>
</dbReference>
<evidence type="ECO:0000256" key="3">
    <source>
        <dbReference type="HAMAP-Rule" id="MF_00187"/>
    </source>
</evidence>
<reference evidence="5" key="2">
    <citation type="journal article" date="2023" name="Syst. Appl. Microbiol.">
        <title>Govania unica gen. nov., sp. nov., a rare biosphere bacterium that represents a novel family in the class Alphaproteobacteria.</title>
        <authorList>
            <person name="Vandamme P."/>
            <person name="Peeters C."/>
            <person name="Hettiarachchi A."/>
            <person name="Cnockaert M."/>
            <person name="Carlier A."/>
        </authorList>
    </citation>
    <scope>NUCLEOTIDE SEQUENCE</scope>
    <source>
        <strain evidence="5">LMG 31809</strain>
    </source>
</reference>
<dbReference type="Proteomes" id="UP001141619">
    <property type="component" value="Unassembled WGS sequence"/>
</dbReference>
<dbReference type="Pfam" id="PF02634">
    <property type="entry name" value="FdhD-NarQ"/>
    <property type="match status" value="1"/>
</dbReference>
<comment type="caution">
    <text evidence="5">The sequence shown here is derived from an EMBL/GenBank/DDBJ whole genome shotgun (WGS) entry which is preliminary data.</text>
</comment>